<name>A0ABU1PXK3_9PSEU</name>
<evidence type="ECO:0000313" key="2">
    <source>
        <dbReference type="Proteomes" id="UP001268819"/>
    </source>
</evidence>
<sequence>MTVLAVAERTAGTSDPRALDVHGRSVVRDALGVDVRGTGDGVRLWSLLLAGAARFGESFPDAVAEVLRTSGDRLRTLVHDPAARTALADADPVHDTDHAHHLALLATAAAEGVDLADPRALALLGMDDGHTTDFALRLWGWTVLGSDLSDGTLTLTAAVEERTPLFTALAAAVPHHTPGADRIVVDLNGEHRLTGPVEPWAAFHTRSPDADRVLVLVELLGTWTFDDQPAMTRAVSRRLLAGWVEEAGTRDPRAAVSRLRRLREAAVRLGDDELAAAIRSRIAALRDPASISLENLVKLREWRTAPMPGPEALSDDLRSLRTARGH</sequence>
<dbReference type="Proteomes" id="UP001268819">
    <property type="component" value="Unassembled WGS sequence"/>
</dbReference>
<dbReference type="RefSeq" id="WP_310308438.1">
    <property type="nucleotide sequence ID" value="NZ_BAAAXB010000001.1"/>
</dbReference>
<evidence type="ECO:0000313" key="1">
    <source>
        <dbReference type="EMBL" id="MDR6595375.1"/>
    </source>
</evidence>
<keyword evidence="2" id="KW-1185">Reference proteome</keyword>
<organism evidence="1 2">
    <name type="scientific">Saccharothrix longispora</name>
    <dbReference type="NCBI Taxonomy" id="33920"/>
    <lineage>
        <taxon>Bacteria</taxon>
        <taxon>Bacillati</taxon>
        <taxon>Actinomycetota</taxon>
        <taxon>Actinomycetes</taxon>
        <taxon>Pseudonocardiales</taxon>
        <taxon>Pseudonocardiaceae</taxon>
        <taxon>Saccharothrix</taxon>
    </lineage>
</organism>
<reference evidence="1 2" key="1">
    <citation type="submission" date="2023-07" db="EMBL/GenBank/DDBJ databases">
        <title>Sequencing the genomes of 1000 actinobacteria strains.</title>
        <authorList>
            <person name="Klenk H.-P."/>
        </authorList>
    </citation>
    <scope>NUCLEOTIDE SEQUENCE [LARGE SCALE GENOMIC DNA]</scope>
    <source>
        <strain evidence="1 2">DSM 43749</strain>
    </source>
</reference>
<comment type="caution">
    <text evidence="1">The sequence shown here is derived from an EMBL/GenBank/DDBJ whole genome shotgun (WGS) entry which is preliminary data.</text>
</comment>
<protein>
    <submittedName>
        <fullName evidence="1">Uncharacterized protein</fullName>
    </submittedName>
</protein>
<accession>A0ABU1PXK3</accession>
<gene>
    <name evidence="1" type="ORF">J2S66_003759</name>
</gene>
<proteinExistence type="predicted"/>
<dbReference type="EMBL" id="JAVDSG010000001">
    <property type="protein sequence ID" value="MDR6595375.1"/>
    <property type="molecule type" value="Genomic_DNA"/>
</dbReference>